<dbReference type="AlphaFoldDB" id="A0A8H3HU82"/>
<dbReference type="EMBL" id="CAJNJQ010006624">
    <property type="protein sequence ID" value="CAE7233201.1"/>
    <property type="molecule type" value="Genomic_DNA"/>
</dbReference>
<comment type="caution">
    <text evidence="2">The sequence shown here is derived from an EMBL/GenBank/DDBJ whole genome shotgun (WGS) entry which is preliminary data.</text>
</comment>
<feature type="compositionally biased region" description="Acidic residues" evidence="1">
    <location>
        <begin position="269"/>
        <end position="288"/>
    </location>
</feature>
<reference evidence="2" key="1">
    <citation type="submission" date="2021-01" db="EMBL/GenBank/DDBJ databases">
        <authorList>
            <person name="Kaushik A."/>
        </authorList>
    </citation>
    <scope>NUCLEOTIDE SEQUENCE</scope>
    <source>
        <strain evidence="2">AG5</strain>
    </source>
</reference>
<proteinExistence type="predicted"/>
<name>A0A8H3HU82_9AGAM</name>
<feature type="compositionally biased region" description="Low complexity" evidence="1">
    <location>
        <begin position="298"/>
        <end position="312"/>
    </location>
</feature>
<evidence type="ECO:0000256" key="1">
    <source>
        <dbReference type="SAM" id="MobiDB-lite"/>
    </source>
</evidence>
<protein>
    <submittedName>
        <fullName evidence="2">Uncharacterized protein</fullName>
    </submittedName>
</protein>
<feature type="region of interest" description="Disordered" evidence="1">
    <location>
        <begin position="357"/>
        <end position="382"/>
    </location>
</feature>
<gene>
    <name evidence="2" type="ORF">RDB_LOCUS190973</name>
</gene>
<feature type="region of interest" description="Disordered" evidence="1">
    <location>
        <begin position="33"/>
        <end position="54"/>
    </location>
</feature>
<evidence type="ECO:0000313" key="2">
    <source>
        <dbReference type="EMBL" id="CAE7233201.1"/>
    </source>
</evidence>
<feature type="compositionally biased region" description="Basic and acidic residues" evidence="1">
    <location>
        <begin position="214"/>
        <end position="223"/>
    </location>
</feature>
<feature type="region of interest" description="Disordered" evidence="1">
    <location>
        <begin position="241"/>
        <end position="345"/>
    </location>
</feature>
<dbReference type="Proteomes" id="UP000663827">
    <property type="component" value="Unassembled WGS sequence"/>
</dbReference>
<feature type="compositionally biased region" description="Polar residues" evidence="1">
    <location>
        <begin position="180"/>
        <end position="192"/>
    </location>
</feature>
<feature type="region of interest" description="Disordered" evidence="1">
    <location>
        <begin position="151"/>
        <end position="229"/>
    </location>
</feature>
<organism evidence="2 3">
    <name type="scientific">Rhizoctonia solani</name>
    <dbReference type="NCBI Taxonomy" id="456999"/>
    <lineage>
        <taxon>Eukaryota</taxon>
        <taxon>Fungi</taxon>
        <taxon>Dikarya</taxon>
        <taxon>Basidiomycota</taxon>
        <taxon>Agaricomycotina</taxon>
        <taxon>Agaricomycetes</taxon>
        <taxon>Cantharellales</taxon>
        <taxon>Ceratobasidiaceae</taxon>
        <taxon>Rhizoctonia</taxon>
    </lineage>
</organism>
<feature type="compositionally biased region" description="Basic residues" evidence="1">
    <location>
        <begin position="366"/>
        <end position="382"/>
    </location>
</feature>
<sequence>MIEDENGVERPWTLIPLPKKIEKNCNLRELMELGSGTDSEGDSGGANEDDPTTKAQKAIYRSICGGIRRSMNAIVPGALHGKLKWRDITSAERTAIHEEVVADNPYLRRFPGGWISEIIMQRQLRNARDTATRNTKALNLKPLDLLSKKARVRAKKGAQEPTKKSRPAARIQTGGKPTLTLGTAVSGTQRSTLSRRERIDQPPATANDSDLEHEEPTSDEERVGLTPLEVVNRQRDLLEYYKSEQSTSAKTKKGTVANKNNKNKPADGTDSDDDDDDDDWGNEFDEEVANLNSKPPVASSSKKGKATSGPSTVLAKSSRGGTRANPRPTMRPVPTPTEEGEEQELFRITTRAAKRELIEESEAVTVKKRKTKSTSKGKKVKK</sequence>
<evidence type="ECO:0000313" key="3">
    <source>
        <dbReference type="Proteomes" id="UP000663827"/>
    </source>
</evidence>
<accession>A0A8H3HU82</accession>